<dbReference type="Gene3D" id="3.40.630.30">
    <property type="match status" value="1"/>
</dbReference>
<dbReference type="Pfam" id="PF00583">
    <property type="entry name" value="Acetyltransf_1"/>
    <property type="match status" value="1"/>
</dbReference>
<reference evidence="2" key="1">
    <citation type="submission" date="2020-07" db="EMBL/GenBank/DDBJ databases">
        <title>Huge and variable diversity of episymbiotic CPR bacteria and DPANN archaea in groundwater ecosystems.</title>
        <authorList>
            <person name="He C.Y."/>
            <person name="Keren R."/>
            <person name="Whittaker M."/>
            <person name="Farag I.F."/>
            <person name="Doudna J."/>
            <person name="Cate J.H.D."/>
            <person name="Banfield J.F."/>
        </authorList>
    </citation>
    <scope>NUCLEOTIDE SEQUENCE</scope>
    <source>
        <strain evidence="2">NC_groundwater_1586_Pr3_B-0.1um_66_15</strain>
    </source>
</reference>
<dbReference type="InterPro" id="IPR016181">
    <property type="entry name" value="Acyl_CoA_acyltransferase"/>
</dbReference>
<dbReference type="AlphaFoldDB" id="A0A933L0I9"/>
<dbReference type="PROSITE" id="PS51186">
    <property type="entry name" value="GNAT"/>
    <property type="match status" value="1"/>
</dbReference>
<dbReference type="GO" id="GO:0016747">
    <property type="term" value="F:acyltransferase activity, transferring groups other than amino-acyl groups"/>
    <property type="evidence" value="ECO:0007669"/>
    <property type="project" value="InterPro"/>
</dbReference>
<evidence type="ECO:0000313" key="2">
    <source>
        <dbReference type="EMBL" id="MBI4920877.1"/>
    </source>
</evidence>
<dbReference type="SUPFAM" id="SSF55729">
    <property type="entry name" value="Acyl-CoA N-acyltransferases (Nat)"/>
    <property type="match status" value="1"/>
</dbReference>
<evidence type="ECO:0000259" key="1">
    <source>
        <dbReference type="PROSITE" id="PS51186"/>
    </source>
</evidence>
<feature type="domain" description="N-acetyltransferase" evidence="1">
    <location>
        <begin position="6"/>
        <end position="167"/>
    </location>
</feature>
<dbReference type="EMBL" id="JACRAF010000015">
    <property type="protein sequence ID" value="MBI4920877.1"/>
    <property type="molecule type" value="Genomic_DNA"/>
</dbReference>
<comment type="caution">
    <text evidence="2">The sequence shown here is derived from an EMBL/GenBank/DDBJ whole genome shotgun (WGS) entry which is preliminary data.</text>
</comment>
<organism evidence="2 3">
    <name type="scientific">Devosia nanyangense</name>
    <dbReference type="NCBI Taxonomy" id="1228055"/>
    <lineage>
        <taxon>Bacteria</taxon>
        <taxon>Pseudomonadati</taxon>
        <taxon>Pseudomonadota</taxon>
        <taxon>Alphaproteobacteria</taxon>
        <taxon>Hyphomicrobiales</taxon>
        <taxon>Devosiaceae</taxon>
        <taxon>Devosia</taxon>
    </lineage>
</organism>
<dbReference type="CDD" id="cd04301">
    <property type="entry name" value="NAT_SF"/>
    <property type="match status" value="1"/>
</dbReference>
<dbReference type="InterPro" id="IPR000182">
    <property type="entry name" value="GNAT_dom"/>
</dbReference>
<name>A0A933L0I9_9HYPH</name>
<protein>
    <submittedName>
        <fullName evidence="2">GNAT family N-acetyltransferase</fullName>
    </submittedName>
</protein>
<proteinExistence type="predicted"/>
<evidence type="ECO:0000313" key="3">
    <source>
        <dbReference type="Proteomes" id="UP000782610"/>
    </source>
</evidence>
<dbReference type="Proteomes" id="UP000782610">
    <property type="component" value="Unassembled WGS sequence"/>
</dbReference>
<accession>A0A933L0I9</accession>
<gene>
    <name evidence="2" type="ORF">HY834_03945</name>
</gene>
<sequence length="167" mass="18429">MKLPGVAWRALTGYDLDAVEAIAAQVHPSFYEAPEVLAERQRLYRNGAYLLEIGERPAGYVLSHPSRFGDLPALNSLLGELPAGSDTYYIHDLALLPVARRIGAASFIVEALAKHAAAHGFPTMSLVAVNASQGFWERHGFAVEERPELAEKLRSYEDTARLMVRRL</sequence>